<dbReference type="InterPro" id="IPR002909">
    <property type="entry name" value="IPT_dom"/>
</dbReference>
<dbReference type="InterPro" id="IPR013783">
    <property type="entry name" value="Ig-like_fold"/>
</dbReference>
<dbReference type="AlphaFoldDB" id="A0A2N3VJW1"/>
<proteinExistence type="predicted"/>
<feature type="domain" description="IPT/TIG" evidence="1">
    <location>
        <begin position="4"/>
        <end position="83"/>
    </location>
</feature>
<dbReference type="RefSeq" id="WP_101467541.1">
    <property type="nucleotide sequence ID" value="NZ_PJMW01000002.1"/>
</dbReference>
<dbReference type="EMBL" id="PJMW01000002">
    <property type="protein sequence ID" value="PKV81905.1"/>
    <property type="molecule type" value="Genomic_DNA"/>
</dbReference>
<organism evidence="2 3">
    <name type="scientific">Nocardia fluminea</name>
    <dbReference type="NCBI Taxonomy" id="134984"/>
    <lineage>
        <taxon>Bacteria</taxon>
        <taxon>Bacillati</taxon>
        <taxon>Actinomycetota</taxon>
        <taxon>Actinomycetes</taxon>
        <taxon>Mycobacteriales</taxon>
        <taxon>Nocardiaceae</taxon>
        <taxon>Nocardia</taxon>
    </lineage>
</organism>
<dbReference type="OrthoDB" id="4549446at2"/>
<dbReference type="GO" id="GO:0005975">
    <property type="term" value="P:carbohydrate metabolic process"/>
    <property type="evidence" value="ECO:0007669"/>
    <property type="project" value="UniProtKB-ARBA"/>
</dbReference>
<dbReference type="InterPro" id="IPR014756">
    <property type="entry name" value="Ig_E-set"/>
</dbReference>
<name>A0A2N3VJW1_9NOCA</name>
<dbReference type="Proteomes" id="UP000233766">
    <property type="component" value="Unassembled WGS sequence"/>
</dbReference>
<evidence type="ECO:0000313" key="2">
    <source>
        <dbReference type="EMBL" id="PKV81905.1"/>
    </source>
</evidence>
<protein>
    <submittedName>
        <fullName evidence="2">IPT/TIG domain-containing protein</fullName>
    </submittedName>
</protein>
<sequence>MAAVLTTLTPNSGPATTFSTVVITGSGFANVGPLTVRFGTTATTFTIDSDTQITAISPTGTGTVNVTVKVELNGTSNALPFTYV</sequence>
<dbReference type="Pfam" id="PF01833">
    <property type="entry name" value="TIG"/>
    <property type="match status" value="1"/>
</dbReference>
<evidence type="ECO:0000313" key="3">
    <source>
        <dbReference type="Proteomes" id="UP000233766"/>
    </source>
</evidence>
<comment type="caution">
    <text evidence="2">The sequence shown here is derived from an EMBL/GenBank/DDBJ whole genome shotgun (WGS) entry which is preliminary data.</text>
</comment>
<evidence type="ECO:0000259" key="1">
    <source>
        <dbReference type="Pfam" id="PF01833"/>
    </source>
</evidence>
<accession>A0A2N3VJW1</accession>
<dbReference type="Gene3D" id="2.60.40.10">
    <property type="entry name" value="Immunoglobulins"/>
    <property type="match status" value="1"/>
</dbReference>
<reference evidence="2 3" key="1">
    <citation type="submission" date="2017-12" db="EMBL/GenBank/DDBJ databases">
        <title>Sequencing the genomes of 1000 Actinobacteria strains.</title>
        <authorList>
            <person name="Klenk H.-P."/>
        </authorList>
    </citation>
    <scope>NUCLEOTIDE SEQUENCE [LARGE SCALE GENOMIC DNA]</scope>
    <source>
        <strain evidence="2 3">DSM 44489</strain>
    </source>
</reference>
<gene>
    <name evidence="2" type="ORF">ATK86_6378</name>
</gene>
<dbReference type="CDD" id="cd00102">
    <property type="entry name" value="IPT"/>
    <property type="match status" value="1"/>
</dbReference>
<keyword evidence="3" id="KW-1185">Reference proteome</keyword>
<dbReference type="SUPFAM" id="SSF81296">
    <property type="entry name" value="E set domains"/>
    <property type="match status" value="1"/>
</dbReference>